<protein>
    <recommendedName>
        <fullName evidence="1">DUF7336 domain-containing protein</fullName>
    </recommendedName>
</protein>
<dbReference type="InterPro" id="IPR055760">
    <property type="entry name" value="DUF7336"/>
</dbReference>
<sequence length="144" mass="17392">MKCYLMYHIHVFEDETKDYKIIGVFTSYDKALDVKGKYSSELVGFKDYPSGFCIEEFEVVGLDVAKQRTVYVIFTYIYKDGEEEELSVIKIVRNKKEFKKFIKKYKSKYKIKKNQYFEYEEHNLNEKCWQEGFITYDCKYEGNI</sequence>
<dbReference type="Proteomes" id="UP001315001">
    <property type="component" value="Unassembled WGS sequence"/>
</dbReference>
<evidence type="ECO:0000313" key="3">
    <source>
        <dbReference type="Proteomes" id="UP001315001"/>
    </source>
</evidence>
<keyword evidence="3" id="KW-1185">Reference proteome</keyword>
<dbReference type="RefSeq" id="WP_177573855.1">
    <property type="nucleotide sequence ID" value="NZ_CAXYLQ010000030.1"/>
</dbReference>
<reference evidence="2 3" key="1">
    <citation type="submission" date="2021-02" db="EMBL/GenBank/DDBJ databases">
        <title>Lactate utilizing bacteria of the human gut.</title>
        <authorList>
            <person name="Sheridan P.O."/>
        </authorList>
    </citation>
    <scope>NUCLEOTIDE SEQUENCE [LARGE SCALE GENOMIC DNA]</scope>
    <source>
        <strain evidence="2 3">HTF-83D</strain>
    </source>
</reference>
<organism evidence="2 3">
    <name type="scientific">Anaerobutyricum soehngenii</name>
    <dbReference type="NCBI Taxonomy" id="105843"/>
    <lineage>
        <taxon>Bacteria</taxon>
        <taxon>Bacillati</taxon>
        <taxon>Bacillota</taxon>
        <taxon>Clostridia</taxon>
        <taxon>Lachnospirales</taxon>
        <taxon>Lachnospiraceae</taxon>
        <taxon>Anaerobutyricum</taxon>
    </lineage>
</organism>
<gene>
    <name evidence="2" type="ORF">JYQ75_11085</name>
</gene>
<dbReference type="EMBL" id="JAFIQO010000140">
    <property type="protein sequence ID" value="MBP0057928.1"/>
    <property type="molecule type" value="Genomic_DNA"/>
</dbReference>
<comment type="caution">
    <text evidence="2">The sequence shown here is derived from an EMBL/GenBank/DDBJ whole genome shotgun (WGS) entry which is preliminary data.</text>
</comment>
<feature type="domain" description="DUF7336" evidence="1">
    <location>
        <begin position="1"/>
        <end position="59"/>
    </location>
</feature>
<name>A0ABS3ZKS7_9FIRM</name>
<accession>A0ABS3ZKS7</accession>
<evidence type="ECO:0000313" key="2">
    <source>
        <dbReference type="EMBL" id="MBP0057928.1"/>
    </source>
</evidence>
<proteinExistence type="predicted"/>
<evidence type="ECO:0000259" key="1">
    <source>
        <dbReference type="Pfam" id="PF24024"/>
    </source>
</evidence>
<dbReference type="Pfam" id="PF24024">
    <property type="entry name" value="DUF7336"/>
    <property type="match status" value="1"/>
</dbReference>